<dbReference type="STRING" id="147645.A6J80_10615"/>
<dbReference type="Gene3D" id="3.40.50.150">
    <property type="entry name" value="Vaccinia Virus protein VP39"/>
    <property type="match status" value="1"/>
</dbReference>
<dbReference type="GO" id="GO:0003886">
    <property type="term" value="F:DNA (cytosine-5-)-methyltransferase activity"/>
    <property type="evidence" value="ECO:0007669"/>
    <property type="project" value="UniProtKB-EC"/>
</dbReference>
<reference evidence="9" key="1">
    <citation type="submission" date="2017-12" db="EMBL/GenBank/DDBJ databases">
        <title>FDA dAtabase for Regulatory Grade micrObial Sequences (FDA-ARGOS): Supporting development and validation of Infectious Disease Dx tests.</title>
        <authorList>
            <person name="Campos J."/>
            <person name="Goldberg B."/>
            <person name="Tallon L."/>
            <person name="Sadzewicz L."/>
            <person name="Sengamalay N."/>
            <person name="Ott S."/>
            <person name="Godinez A."/>
            <person name="Nagaraj S."/>
            <person name="Vyas G."/>
            <person name="Aluvathingal J."/>
            <person name="Nadendla S."/>
            <person name="Geyer C."/>
            <person name="Nandy P."/>
            <person name="Hobson J."/>
            <person name="Sichtig H."/>
        </authorList>
    </citation>
    <scope>NUCLEOTIDE SEQUENCE</scope>
    <source>
        <strain evidence="9">FDAARGOS_252</strain>
    </source>
</reference>
<dbReference type="PANTHER" id="PTHR10629">
    <property type="entry name" value="CYTOSINE-SPECIFIC METHYLTRANSFERASE"/>
    <property type="match status" value="1"/>
</dbReference>
<dbReference type="GO" id="GO:0032259">
    <property type="term" value="P:methylation"/>
    <property type="evidence" value="ECO:0007669"/>
    <property type="project" value="UniProtKB-KW"/>
</dbReference>
<dbReference type="InterPro" id="IPR001525">
    <property type="entry name" value="C5_MeTfrase"/>
</dbReference>
<protein>
    <recommendedName>
        <fullName evidence="1">DNA (cytosine-5-)-methyltransferase</fullName>
        <ecNumber evidence="1">2.1.1.37</ecNumber>
    </recommendedName>
</protein>
<dbReference type="GO" id="GO:0003677">
    <property type="term" value="F:DNA binding"/>
    <property type="evidence" value="ECO:0007669"/>
    <property type="project" value="TreeGrafter"/>
</dbReference>
<dbReference type="PRINTS" id="PR00105">
    <property type="entry name" value="C5METTRFRASE"/>
</dbReference>
<dbReference type="PANTHER" id="PTHR10629:SF52">
    <property type="entry name" value="DNA (CYTOSINE-5)-METHYLTRANSFERASE 1"/>
    <property type="match status" value="1"/>
</dbReference>
<proteinExistence type="inferred from homology"/>
<dbReference type="REBASE" id="195831">
    <property type="entry name" value="M.Pye252ORF10615P"/>
</dbReference>
<accession>A0A1V0GSE5</accession>
<dbReference type="GO" id="GO:0044027">
    <property type="term" value="P:negative regulation of gene expression via chromosomal CpG island methylation"/>
    <property type="evidence" value="ECO:0007669"/>
    <property type="project" value="TreeGrafter"/>
</dbReference>
<evidence type="ECO:0000256" key="4">
    <source>
        <dbReference type="ARBA" id="ARBA00022691"/>
    </source>
</evidence>
<dbReference type="EMBL" id="CP020442">
    <property type="protein sequence ID" value="ARC36774.1"/>
    <property type="molecule type" value="Genomic_DNA"/>
</dbReference>
<dbReference type="SUPFAM" id="SSF53335">
    <property type="entry name" value="S-adenosyl-L-methionine-dependent methyltransferases"/>
    <property type="match status" value="1"/>
</dbReference>
<organism evidence="9 10">
    <name type="scientific">Paracoccus yeei</name>
    <dbReference type="NCBI Taxonomy" id="147645"/>
    <lineage>
        <taxon>Bacteria</taxon>
        <taxon>Pseudomonadati</taxon>
        <taxon>Pseudomonadota</taxon>
        <taxon>Alphaproteobacteria</taxon>
        <taxon>Rhodobacterales</taxon>
        <taxon>Paracoccaceae</taxon>
        <taxon>Paracoccus</taxon>
    </lineage>
</organism>
<evidence type="ECO:0000256" key="8">
    <source>
        <dbReference type="RuleBase" id="RU000416"/>
    </source>
</evidence>
<evidence type="ECO:0000256" key="7">
    <source>
        <dbReference type="PROSITE-ProRule" id="PRU01016"/>
    </source>
</evidence>
<dbReference type="PROSITE" id="PS51679">
    <property type="entry name" value="SAM_MT_C5"/>
    <property type="match status" value="1"/>
</dbReference>
<evidence type="ECO:0000256" key="3">
    <source>
        <dbReference type="ARBA" id="ARBA00022679"/>
    </source>
</evidence>
<comment type="similarity">
    <text evidence="7 8">Belongs to the class I-like SAM-binding methyltransferase superfamily. C5-methyltransferase family.</text>
</comment>
<dbReference type="NCBIfam" id="TIGR00675">
    <property type="entry name" value="dcm"/>
    <property type="match status" value="1"/>
</dbReference>
<gene>
    <name evidence="9" type="ORF">A6J80_10615</name>
</gene>
<dbReference type="AlphaFoldDB" id="A0A1V0GSE5"/>
<keyword evidence="2 7" id="KW-0489">Methyltransferase</keyword>
<comment type="catalytic activity">
    <reaction evidence="6">
        <text>a 2'-deoxycytidine in DNA + S-adenosyl-L-methionine = a 5-methyl-2'-deoxycytidine in DNA + S-adenosyl-L-homocysteine + H(+)</text>
        <dbReference type="Rhea" id="RHEA:13681"/>
        <dbReference type="Rhea" id="RHEA-COMP:11369"/>
        <dbReference type="Rhea" id="RHEA-COMP:11370"/>
        <dbReference type="ChEBI" id="CHEBI:15378"/>
        <dbReference type="ChEBI" id="CHEBI:57856"/>
        <dbReference type="ChEBI" id="CHEBI:59789"/>
        <dbReference type="ChEBI" id="CHEBI:85452"/>
        <dbReference type="ChEBI" id="CHEBI:85454"/>
        <dbReference type="EC" id="2.1.1.37"/>
    </reaction>
</comment>
<evidence type="ECO:0000256" key="6">
    <source>
        <dbReference type="ARBA" id="ARBA00047422"/>
    </source>
</evidence>
<dbReference type="Pfam" id="PF00145">
    <property type="entry name" value="DNA_methylase"/>
    <property type="match status" value="1"/>
</dbReference>
<evidence type="ECO:0000256" key="1">
    <source>
        <dbReference type="ARBA" id="ARBA00011975"/>
    </source>
</evidence>
<dbReference type="Proteomes" id="UP000191257">
    <property type="component" value="Chromosome"/>
</dbReference>
<keyword evidence="10" id="KW-1185">Reference proteome</keyword>
<feature type="active site" evidence="7">
    <location>
        <position position="75"/>
    </location>
</feature>
<dbReference type="InterPro" id="IPR029063">
    <property type="entry name" value="SAM-dependent_MTases_sf"/>
</dbReference>
<dbReference type="GO" id="GO:0009307">
    <property type="term" value="P:DNA restriction-modification system"/>
    <property type="evidence" value="ECO:0007669"/>
    <property type="project" value="UniProtKB-KW"/>
</dbReference>
<evidence type="ECO:0000256" key="2">
    <source>
        <dbReference type="ARBA" id="ARBA00022603"/>
    </source>
</evidence>
<evidence type="ECO:0000256" key="5">
    <source>
        <dbReference type="ARBA" id="ARBA00022747"/>
    </source>
</evidence>
<dbReference type="EC" id="2.1.1.37" evidence="1"/>
<dbReference type="InterPro" id="IPR050390">
    <property type="entry name" value="C5-Methyltransferase"/>
</dbReference>
<keyword evidence="4 7" id="KW-0949">S-adenosyl-L-methionine</keyword>
<name>A0A1V0GSE5_9RHOB</name>
<evidence type="ECO:0000313" key="9">
    <source>
        <dbReference type="EMBL" id="ARC36774.1"/>
    </source>
</evidence>
<keyword evidence="5" id="KW-0680">Restriction system</keyword>
<keyword evidence="3 7" id="KW-0808">Transferase</keyword>
<sequence length="220" mass="24181">MIGIDLFAGAGGMSLGAEMAGVVTKIAVEMHPAAFDTYRHNHPECIVLQMGVEHMQNLSIPFRSDNLIVFGGPPCQGFSTSNQRTRSANNKKNWMFQAFIAFVKRTKPAWVVFENVRGILETEGGLFAKQIRKDLEQLGYRCEQGLLNAADFGVPQSRNRFFIIGRLGGDPPALPSGSDLPRISVDDALHDLPALRARFKTACGRIPSVRLVGYVYLACL</sequence>
<dbReference type="KEGG" id="pye:A6J80_10615"/>
<dbReference type="RefSeq" id="WP_080621428.1">
    <property type="nucleotide sequence ID" value="NZ_CAWMZI010000001.1"/>
</dbReference>
<evidence type="ECO:0000313" key="10">
    <source>
        <dbReference type="Proteomes" id="UP000191257"/>
    </source>
</evidence>